<evidence type="ECO:0000313" key="2">
    <source>
        <dbReference type="Proteomes" id="UP000018175"/>
    </source>
</evidence>
<proteinExistence type="predicted"/>
<dbReference type="EMBL" id="CBBU010000169">
    <property type="protein sequence ID" value="CDA41921.1"/>
    <property type="molecule type" value="Genomic_DNA"/>
</dbReference>
<dbReference type="InterPro" id="IPR024962">
    <property type="entry name" value="YukD-like"/>
</dbReference>
<organism evidence="1 2">
    <name type="scientific">Lachnospira eligens CAG:72</name>
    <dbReference type="NCBI Taxonomy" id="1263077"/>
    <lineage>
        <taxon>Bacteria</taxon>
        <taxon>Bacillati</taxon>
        <taxon>Bacillota</taxon>
        <taxon>Clostridia</taxon>
        <taxon>Lachnospirales</taxon>
        <taxon>Lachnospiraceae</taxon>
        <taxon>Lachnospira</taxon>
    </lineage>
</organism>
<reference evidence="1" key="1">
    <citation type="submission" date="2012-11" db="EMBL/GenBank/DDBJ databases">
        <title>Dependencies among metagenomic species, viruses, plasmids and units of genetic variation.</title>
        <authorList>
            <person name="Nielsen H.B."/>
            <person name="Almeida M."/>
            <person name="Juncker A.S."/>
            <person name="Rasmussen S."/>
            <person name="Li J."/>
            <person name="Sunagawa S."/>
            <person name="Plichta D."/>
            <person name="Gautier L."/>
            <person name="Le Chatelier E."/>
            <person name="Peletier E."/>
            <person name="Bonde I."/>
            <person name="Nielsen T."/>
            <person name="Manichanh C."/>
            <person name="Arumugam M."/>
            <person name="Batto J."/>
            <person name="Santos M.B.Q.D."/>
            <person name="Blom N."/>
            <person name="Borruel N."/>
            <person name="Burgdorf K.S."/>
            <person name="Boumezbeur F."/>
            <person name="Casellas F."/>
            <person name="Dore J."/>
            <person name="Guarner F."/>
            <person name="Hansen T."/>
            <person name="Hildebrand F."/>
            <person name="Kaas R.S."/>
            <person name="Kennedy S."/>
            <person name="Kristiansen K."/>
            <person name="Kultima J.R."/>
            <person name="Leonard P."/>
            <person name="Levenez F."/>
            <person name="Lund O."/>
            <person name="Moumen B."/>
            <person name="Le Paslier D."/>
            <person name="Pons N."/>
            <person name="Pedersen O."/>
            <person name="Prifti E."/>
            <person name="Qin J."/>
            <person name="Raes J."/>
            <person name="Tap J."/>
            <person name="Tims S."/>
            <person name="Ussery D.W."/>
            <person name="Yamada T."/>
            <person name="MetaHit consortium"/>
            <person name="Renault P."/>
            <person name="Sicheritz-Ponten T."/>
            <person name="Bork P."/>
            <person name="Wang J."/>
            <person name="Brunak S."/>
            <person name="Ehrlich S.D."/>
        </authorList>
    </citation>
    <scope>NUCLEOTIDE SEQUENCE [LARGE SCALE GENOMIC DNA]</scope>
</reference>
<dbReference type="Pfam" id="PF08817">
    <property type="entry name" value="YukD"/>
    <property type="match status" value="1"/>
</dbReference>
<dbReference type="Proteomes" id="UP000018175">
    <property type="component" value="Unassembled WGS sequence"/>
</dbReference>
<gene>
    <name evidence="1" type="ORF">BN765_00875</name>
</gene>
<sequence>MTDSVVVIFKNVEKNINVDLEVPLYITARELVIGLNEAYELDIDINDIKKCYLKVDNPVMLLRGNMLLRDAGIRNGSVISYS</sequence>
<name>R6A5G9_9FIRM</name>
<comment type="caution">
    <text evidence="1">The sequence shown here is derived from an EMBL/GenBank/DDBJ whole genome shotgun (WGS) entry which is preliminary data.</text>
</comment>
<protein>
    <submittedName>
        <fullName evidence="1">Uncharacterized protein</fullName>
    </submittedName>
</protein>
<dbReference type="Gene3D" id="3.10.20.90">
    <property type="entry name" value="Phosphatidylinositol 3-kinase Catalytic Subunit, Chain A, domain 1"/>
    <property type="match status" value="1"/>
</dbReference>
<evidence type="ECO:0000313" key="1">
    <source>
        <dbReference type="EMBL" id="CDA41921.1"/>
    </source>
</evidence>
<accession>R6A5G9</accession>
<dbReference type="AlphaFoldDB" id="R6A5G9"/>